<dbReference type="SUPFAM" id="SSF158472">
    <property type="entry name" value="HAMP domain-like"/>
    <property type="match status" value="1"/>
</dbReference>
<dbReference type="PANTHER" id="PTHR45138:SF9">
    <property type="entry name" value="DIGUANYLATE CYCLASE DGCM-RELATED"/>
    <property type="match status" value="1"/>
</dbReference>
<dbReference type="Gene3D" id="6.10.340.10">
    <property type="match status" value="1"/>
</dbReference>
<dbReference type="PROSITE" id="PS50887">
    <property type="entry name" value="GGDEF"/>
    <property type="match status" value="1"/>
</dbReference>
<protein>
    <recommendedName>
        <fullName evidence="1">diguanylate cyclase</fullName>
        <ecNumber evidence="1">2.7.7.65</ecNumber>
    </recommendedName>
</protein>
<feature type="transmembrane region" description="Helical" evidence="3">
    <location>
        <begin position="20"/>
        <end position="43"/>
    </location>
</feature>
<dbReference type="InterPro" id="IPR000160">
    <property type="entry name" value="GGDEF_dom"/>
</dbReference>
<dbReference type="Pfam" id="PF00672">
    <property type="entry name" value="HAMP"/>
    <property type="match status" value="1"/>
</dbReference>
<feature type="domain" description="HAMP" evidence="4">
    <location>
        <begin position="70"/>
        <end position="122"/>
    </location>
</feature>
<dbReference type="EC" id="2.7.7.65" evidence="1"/>
<dbReference type="NCBIfam" id="TIGR00254">
    <property type="entry name" value="GGDEF"/>
    <property type="match status" value="1"/>
</dbReference>
<dbReference type="EMBL" id="VIWP01000003">
    <property type="protein sequence ID" value="TWF54675.1"/>
    <property type="molecule type" value="Genomic_DNA"/>
</dbReference>
<comment type="catalytic activity">
    <reaction evidence="2">
        <text>2 GTP = 3',3'-c-di-GMP + 2 diphosphate</text>
        <dbReference type="Rhea" id="RHEA:24898"/>
        <dbReference type="ChEBI" id="CHEBI:33019"/>
        <dbReference type="ChEBI" id="CHEBI:37565"/>
        <dbReference type="ChEBI" id="CHEBI:58805"/>
        <dbReference type="EC" id="2.7.7.65"/>
    </reaction>
</comment>
<evidence type="ECO:0000313" key="6">
    <source>
        <dbReference type="EMBL" id="TWF54675.1"/>
    </source>
</evidence>
<sequence length="293" mass="32285">MIPTVRVNSWAISRSLTAQIFVICFVSIHVPLIAVITSLAAGFDAEPVTLLLLMLAATLLGTIACLSSLWVLLRPLRGLTTAIRMYRAEGKPVRMQLKRQDEIGLLANAVTAMVAEVENLMQKLRRQAMTDPLTGLGNRRWLNERVSQERARAERQVEPLSVITFDLDHFKSINDRYGHDTGDAVIVATGQLVSGALRAYDLAARIGGEEFCIILPKTRQAEAAIMAERLRTILESTLVPPLRQGRLTASFGVYEARSGESLQEMLAISDKALYEAKRSGRNCVRQAGVKTEA</sequence>
<dbReference type="GO" id="GO:1902201">
    <property type="term" value="P:negative regulation of bacterial-type flagellum-dependent cell motility"/>
    <property type="evidence" value="ECO:0007669"/>
    <property type="project" value="TreeGrafter"/>
</dbReference>
<dbReference type="GO" id="GO:0005886">
    <property type="term" value="C:plasma membrane"/>
    <property type="evidence" value="ECO:0007669"/>
    <property type="project" value="TreeGrafter"/>
</dbReference>
<proteinExistence type="predicted"/>
<feature type="domain" description="GGDEF" evidence="5">
    <location>
        <begin position="158"/>
        <end position="289"/>
    </location>
</feature>
<name>A0A561QWC6_9HYPH</name>
<dbReference type="CDD" id="cd06225">
    <property type="entry name" value="HAMP"/>
    <property type="match status" value="1"/>
</dbReference>
<dbReference type="InterPro" id="IPR029787">
    <property type="entry name" value="Nucleotide_cyclase"/>
</dbReference>
<dbReference type="CDD" id="cd01949">
    <property type="entry name" value="GGDEF"/>
    <property type="match status" value="1"/>
</dbReference>
<keyword evidence="7" id="KW-1185">Reference proteome</keyword>
<evidence type="ECO:0000256" key="2">
    <source>
        <dbReference type="ARBA" id="ARBA00034247"/>
    </source>
</evidence>
<dbReference type="InterPro" id="IPR050469">
    <property type="entry name" value="Diguanylate_Cyclase"/>
</dbReference>
<evidence type="ECO:0000259" key="4">
    <source>
        <dbReference type="PROSITE" id="PS50885"/>
    </source>
</evidence>
<dbReference type="GO" id="GO:0043709">
    <property type="term" value="P:cell adhesion involved in single-species biofilm formation"/>
    <property type="evidence" value="ECO:0007669"/>
    <property type="project" value="TreeGrafter"/>
</dbReference>
<keyword evidence="3" id="KW-0472">Membrane</keyword>
<dbReference type="OrthoDB" id="9812260at2"/>
<dbReference type="FunFam" id="3.30.70.270:FF:000001">
    <property type="entry name" value="Diguanylate cyclase domain protein"/>
    <property type="match status" value="1"/>
</dbReference>
<dbReference type="Pfam" id="PF00990">
    <property type="entry name" value="GGDEF"/>
    <property type="match status" value="1"/>
</dbReference>
<dbReference type="SMART" id="SM00267">
    <property type="entry name" value="GGDEF"/>
    <property type="match status" value="1"/>
</dbReference>
<evidence type="ECO:0000259" key="5">
    <source>
        <dbReference type="PROSITE" id="PS50887"/>
    </source>
</evidence>
<evidence type="ECO:0000256" key="1">
    <source>
        <dbReference type="ARBA" id="ARBA00012528"/>
    </source>
</evidence>
<dbReference type="SUPFAM" id="SSF55073">
    <property type="entry name" value="Nucleotide cyclase"/>
    <property type="match status" value="1"/>
</dbReference>
<gene>
    <name evidence="6" type="ORF">FHW37_103545</name>
</gene>
<dbReference type="RefSeq" id="WP_145637285.1">
    <property type="nucleotide sequence ID" value="NZ_VIWP01000003.1"/>
</dbReference>
<dbReference type="AlphaFoldDB" id="A0A561QWC6"/>
<comment type="caution">
    <text evidence="6">The sequence shown here is derived from an EMBL/GenBank/DDBJ whole genome shotgun (WGS) entry which is preliminary data.</text>
</comment>
<reference evidence="6 7" key="1">
    <citation type="submission" date="2019-06" db="EMBL/GenBank/DDBJ databases">
        <title>Sorghum-associated microbial communities from plants grown in Nebraska, USA.</title>
        <authorList>
            <person name="Schachtman D."/>
        </authorList>
    </citation>
    <scope>NUCLEOTIDE SEQUENCE [LARGE SCALE GENOMIC DNA]</scope>
    <source>
        <strain evidence="6 7">1225</strain>
    </source>
</reference>
<evidence type="ECO:0000313" key="7">
    <source>
        <dbReference type="Proteomes" id="UP000320653"/>
    </source>
</evidence>
<dbReference type="PROSITE" id="PS50885">
    <property type="entry name" value="HAMP"/>
    <property type="match status" value="1"/>
</dbReference>
<organism evidence="6 7">
    <name type="scientific">Neorhizobium alkalisoli</name>
    <dbReference type="NCBI Taxonomy" id="528178"/>
    <lineage>
        <taxon>Bacteria</taxon>
        <taxon>Pseudomonadati</taxon>
        <taxon>Pseudomonadota</taxon>
        <taxon>Alphaproteobacteria</taxon>
        <taxon>Hyphomicrobiales</taxon>
        <taxon>Rhizobiaceae</taxon>
        <taxon>Rhizobium/Agrobacterium group</taxon>
        <taxon>Neorhizobium</taxon>
    </lineage>
</organism>
<accession>A0A561QWC6</accession>
<dbReference type="Proteomes" id="UP000320653">
    <property type="component" value="Unassembled WGS sequence"/>
</dbReference>
<feature type="transmembrane region" description="Helical" evidence="3">
    <location>
        <begin position="49"/>
        <end position="73"/>
    </location>
</feature>
<dbReference type="Gene3D" id="3.30.70.270">
    <property type="match status" value="1"/>
</dbReference>
<dbReference type="InterPro" id="IPR043128">
    <property type="entry name" value="Rev_trsase/Diguanyl_cyclase"/>
</dbReference>
<dbReference type="SMART" id="SM00304">
    <property type="entry name" value="HAMP"/>
    <property type="match status" value="1"/>
</dbReference>
<dbReference type="GO" id="GO:0007165">
    <property type="term" value="P:signal transduction"/>
    <property type="evidence" value="ECO:0007669"/>
    <property type="project" value="InterPro"/>
</dbReference>
<keyword evidence="3" id="KW-1133">Transmembrane helix</keyword>
<dbReference type="InterPro" id="IPR003660">
    <property type="entry name" value="HAMP_dom"/>
</dbReference>
<dbReference type="PANTHER" id="PTHR45138">
    <property type="entry name" value="REGULATORY COMPONENTS OF SENSORY TRANSDUCTION SYSTEM"/>
    <property type="match status" value="1"/>
</dbReference>
<dbReference type="GO" id="GO:0052621">
    <property type="term" value="F:diguanylate cyclase activity"/>
    <property type="evidence" value="ECO:0007669"/>
    <property type="project" value="UniProtKB-EC"/>
</dbReference>
<keyword evidence="3" id="KW-0812">Transmembrane</keyword>
<evidence type="ECO:0000256" key="3">
    <source>
        <dbReference type="SAM" id="Phobius"/>
    </source>
</evidence>